<comment type="caution">
    <text evidence="2">The sequence shown here is derived from an EMBL/GenBank/DDBJ whole genome shotgun (WGS) entry which is preliminary data.</text>
</comment>
<feature type="region of interest" description="Disordered" evidence="1">
    <location>
        <begin position="1"/>
        <end position="49"/>
    </location>
</feature>
<gene>
    <name evidence="2" type="ORF">A2886_02985</name>
</gene>
<dbReference type="AlphaFoldDB" id="A0A1F4US16"/>
<feature type="compositionally biased region" description="Basic and acidic residues" evidence="1">
    <location>
        <begin position="35"/>
        <end position="49"/>
    </location>
</feature>
<accession>A0A1F4US16</accession>
<evidence type="ECO:0000256" key="1">
    <source>
        <dbReference type="SAM" id="MobiDB-lite"/>
    </source>
</evidence>
<proteinExistence type="predicted"/>
<dbReference type="STRING" id="1802617.A2886_02985"/>
<reference evidence="2 3" key="1">
    <citation type="journal article" date="2016" name="Nat. Commun.">
        <title>Thousands of microbial genomes shed light on interconnected biogeochemical processes in an aquifer system.</title>
        <authorList>
            <person name="Anantharaman K."/>
            <person name="Brown C.T."/>
            <person name="Hug L.A."/>
            <person name="Sharon I."/>
            <person name="Castelle C.J."/>
            <person name="Probst A.J."/>
            <person name="Thomas B.C."/>
            <person name="Singh A."/>
            <person name="Wilkins M.J."/>
            <person name="Karaoz U."/>
            <person name="Brodie E.L."/>
            <person name="Williams K.H."/>
            <person name="Hubbard S.S."/>
            <person name="Banfield J.F."/>
        </authorList>
    </citation>
    <scope>NUCLEOTIDE SEQUENCE [LARGE SCALE GENOMIC DNA]</scope>
</reference>
<name>A0A1F4US16_UNCKA</name>
<dbReference type="EMBL" id="MEVA01000006">
    <property type="protein sequence ID" value="OGC47709.1"/>
    <property type="molecule type" value="Genomic_DNA"/>
</dbReference>
<protein>
    <submittedName>
        <fullName evidence="2">Uncharacterized protein</fullName>
    </submittedName>
</protein>
<evidence type="ECO:0000313" key="2">
    <source>
        <dbReference type="EMBL" id="OGC47709.1"/>
    </source>
</evidence>
<organism evidence="2 3">
    <name type="scientific">candidate division WWE3 bacterium RIFCSPHIGHO2_01_FULL_42_13</name>
    <dbReference type="NCBI Taxonomy" id="1802617"/>
    <lineage>
        <taxon>Bacteria</taxon>
        <taxon>Katanobacteria</taxon>
    </lineage>
</organism>
<feature type="compositionally biased region" description="Polar residues" evidence="1">
    <location>
        <begin position="1"/>
        <end position="19"/>
    </location>
</feature>
<evidence type="ECO:0000313" key="3">
    <source>
        <dbReference type="Proteomes" id="UP000176608"/>
    </source>
</evidence>
<sequence>MTTLSSAETLPTEASTGSVQEILKETVEKSSPMENESHEAFEQRKEKQREIIDVMPGDLIERIEEDIRIDGEFKARRKEPKPTLEDKKHIATGEIFESLASTEYKLREQREPSELSLQILKIYKNPPEALTQAVGHLRNPDLIDIREDTSTHKMVITGLAEVKMATLDVRTYEQQVDFRESLENVIETVKEMAKVNLDLEGFEELLENSDKLEIAAELHTVFVLPAERDIANPRSLVNEHDFKINDSMSLYYELVDGIIPEQCTLQNSVFTAADIRNFQKALSPLLGF</sequence>
<dbReference type="Proteomes" id="UP000176608">
    <property type="component" value="Unassembled WGS sequence"/>
</dbReference>